<keyword evidence="4" id="KW-1185">Reference proteome</keyword>
<gene>
    <name evidence="3" type="ORF">JZO69_12710</name>
</gene>
<accession>A0ABS3H126</accession>
<protein>
    <recommendedName>
        <fullName evidence="5">Gram-positive cocci surface proteins LPxTG domain-containing protein</fullName>
    </recommendedName>
</protein>
<evidence type="ECO:0008006" key="5">
    <source>
        <dbReference type="Google" id="ProtNLM"/>
    </source>
</evidence>
<feature type="region of interest" description="Disordered" evidence="1">
    <location>
        <begin position="45"/>
        <end position="69"/>
    </location>
</feature>
<keyword evidence="2" id="KW-0812">Transmembrane</keyword>
<comment type="caution">
    <text evidence="3">The sequence shown here is derived from an EMBL/GenBank/DDBJ whole genome shotgun (WGS) entry which is preliminary data.</text>
</comment>
<evidence type="ECO:0000313" key="3">
    <source>
        <dbReference type="EMBL" id="MBO0441226.1"/>
    </source>
</evidence>
<feature type="transmembrane region" description="Helical" evidence="2">
    <location>
        <begin position="79"/>
        <end position="100"/>
    </location>
</feature>
<keyword evidence="2" id="KW-0472">Membrane</keyword>
<keyword evidence="2" id="KW-1133">Transmembrane helix</keyword>
<dbReference type="EMBL" id="JAFLWD010000033">
    <property type="protein sequence ID" value="MBO0441226.1"/>
    <property type="molecule type" value="Genomic_DNA"/>
</dbReference>
<proteinExistence type="predicted"/>
<evidence type="ECO:0000313" key="4">
    <source>
        <dbReference type="Proteomes" id="UP000664632"/>
    </source>
</evidence>
<organism evidence="3 4">
    <name type="scientific">Candidatus Enterococcus ikei</name>
    <dbReference type="NCBI Taxonomy" id="2815326"/>
    <lineage>
        <taxon>Bacteria</taxon>
        <taxon>Bacillati</taxon>
        <taxon>Bacillota</taxon>
        <taxon>Bacilli</taxon>
        <taxon>Lactobacillales</taxon>
        <taxon>Enterococcaceae</taxon>
        <taxon>Enterococcus</taxon>
    </lineage>
</organism>
<reference evidence="3 4" key="1">
    <citation type="submission" date="2021-03" db="EMBL/GenBank/DDBJ databases">
        <title>Enterococcal diversity collection.</title>
        <authorList>
            <person name="Gilmore M.S."/>
            <person name="Schwartzman J."/>
            <person name="Van Tyne D."/>
            <person name="Martin M."/>
            <person name="Earl A.M."/>
            <person name="Manson A.L."/>
            <person name="Straub T."/>
            <person name="Salamzade R."/>
            <person name="Saavedra J."/>
            <person name="Lebreton F."/>
            <person name="Prichula J."/>
            <person name="Schaufler K."/>
            <person name="Gaca A."/>
            <person name="Sgardioli B."/>
            <person name="Wagenaar J."/>
            <person name="Strong T."/>
        </authorList>
    </citation>
    <scope>NUCLEOTIDE SEQUENCE [LARGE SCALE GENOMIC DNA]</scope>
    <source>
        <strain evidence="3 4">DIV0869a</strain>
    </source>
</reference>
<name>A0ABS3H126_9ENTE</name>
<sequence length="110" mass="12259">MRLYIKIIAICSLLLVCIGATFITVNASEKIGGQVRTNGTISFYEEEKTNPPVDSESSENNDLDAIKKPTGNLPSTGEIIGKFRFVGIGLLLLLLLLFLLRKWTKEEMER</sequence>
<evidence type="ECO:0000256" key="2">
    <source>
        <dbReference type="SAM" id="Phobius"/>
    </source>
</evidence>
<evidence type="ECO:0000256" key="1">
    <source>
        <dbReference type="SAM" id="MobiDB-lite"/>
    </source>
</evidence>
<dbReference type="RefSeq" id="WP_207113245.1">
    <property type="nucleotide sequence ID" value="NZ_JAFLWD010000033.1"/>
</dbReference>
<dbReference type="Proteomes" id="UP000664632">
    <property type="component" value="Unassembled WGS sequence"/>
</dbReference>